<sequence length="802" mass="84049">MDGRVRRALCAVIGSFSTGEQEPAPGTLADIPGAGPLRGEMVAALRRLGYDCTVLEGDPPAAELGAAVRGFLAEPMAADGLRIVHVLSHGAKPVNIEGLEVCGGDGAHGAATDVEDWLKQIDRDPEAPATLVLLDVCRAGTATRLPHQLTIGRRRSVVLAASAAADPAFDADFTRAVITALTKVADGRYDVARGFGFVSPDQVARDIEAMVAAPGYGQQVTCSLHSLLDDVPRFRFFPNLTPHDADQLPEGIDPGIGDLAVGLDPAHFIDRAYASGLFPRMATGLFQGRDRLLQQLSAWLDGTTASAPPGPLDGTGVEGAVVEGAAGGRLRVVTGSPGSGKSALLGVLVCAAHPQLRAATDPAWNRLAHVPSRNQELVAVHARQLTTQQVIDSLARQLRLPPPNGTSPDPADTAGAGAEPRGDAADAAARAAGSPAQAARWEGRQATLREGWNMQDLLEGIAAAPTPPVIVIDALDEAAQPAELRQLLLQLADRTGGQESHDEREGGAHDRSGRNGDPRDGGGCRLLVGTRRWRQFTPMLERARAHGGLIDLDEEPAGEVRQAITGYVTALLARQAPYDTAAYANARTAFAVGLATALTTAPSPESSPQRAGRLDSGPTRSPSHAAPGPVGSALNGGVSGSVYGDVRGGLPGVADAGDPGWGPFLVAALYTHHEVTDRALPADPAAARARGARVPLSLPEVMEMDLQARRDDEWARPLLAACAFARGDGMPLDTLMHVAPVFHPDTQPTGLTVADPTFAQAQASLANVRFYLRLTPDHRGVIHYRLFHQGLTDYLRHHPTGP</sequence>
<evidence type="ECO:0000313" key="3">
    <source>
        <dbReference type="Proteomes" id="UP000529783"/>
    </source>
</evidence>
<dbReference type="Proteomes" id="UP000529783">
    <property type="component" value="Unassembled WGS sequence"/>
</dbReference>
<feature type="region of interest" description="Disordered" evidence="1">
    <location>
        <begin position="600"/>
        <end position="633"/>
    </location>
</feature>
<feature type="region of interest" description="Disordered" evidence="1">
    <location>
        <begin position="494"/>
        <end position="523"/>
    </location>
</feature>
<dbReference type="EMBL" id="JACCBA010000001">
    <property type="protein sequence ID" value="NYD51815.1"/>
    <property type="molecule type" value="Genomic_DNA"/>
</dbReference>
<evidence type="ECO:0000313" key="2">
    <source>
        <dbReference type="EMBL" id="NYD51815.1"/>
    </source>
</evidence>
<gene>
    <name evidence="2" type="ORF">BJY14_007798</name>
</gene>
<feature type="compositionally biased region" description="Polar residues" evidence="1">
    <location>
        <begin position="600"/>
        <end position="609"/>
    </location>
</feature>
<name>A0A7Y9ERK6_9ACTN</name>
<evidence type="ECO:0008006" key="4">
    <source>
        <dbReference type="Google" id="ProtNLM"/>
    </source>
</evidence>
<reference evidence="2 3" key="1">
    <citation type="submission" date="2020-07" db="EMBL/GenBank/DDBJ databases">
        <title>Sequencing the genomes of 1000 actinobacteria strains.</title>
        <authorList>
            <person name="Klenk H.-P."/>
        </authorList>
    </citation>
    <scope>NUCLEOTIDE SEQUENCE [LARGE SCALE GENOMIC DNA]</scope>
    <source>
        <strain evidence="2 3">DSM 40398</strain>
    </source>
</reference>
<accession>A0A7Y9ERK6</accession>
<dbReference type="RefSeq" id="WP_179848132.1">
    <property type="nucleotide sequence ID" value="NZ_JACCBA010000001.1"/>
</dbReference>
<organism evidence="2 3">
    <name type="scientific">Actinomadura luteofluorescens</name>
    <dbReference type="NCBI Taxonomy" id="46163"/>
    <lineage>
        <taxon>Bacteria</taxon>
        <taxon>Bacillati</taxon>
        <taxon>Actinomycetota</taxon>
        <taxon>Actinomycetes</taxon>
        <taxon>Streptosporangiales</taxon>
        <taxon>Thermomonosporaceae</taxon>
        <taxon>Actinomadura</taxon>
    </lineage>
</organism>
<dbReference type="InterPro" id="IPR027417">
    <property type="entry name" value="P-loop_NTPase"/>
</dbReference>
<feature type="compositionally biased region" description="Basic and acidic residues" evidence="1">
    <location>
        <begin position="499"/>
        <end position="522"/>
    </location>
</feature>
<dbReference type="AlphaFoldDB" id="A0A7Y9ERK6"/>
<evidence type="ECO:0000256" key="1">
    <source>
        <dbReference type="SAM" id="MobiDB-lite"/>
    </source>
</evidence>
<keyword evidence="3" id="KW-1185">Reference proteome</keyword>
<comment type="caution">
    <text evidence="2">The sequence shown here is derived from an EMBL/GenBank/DDBJ whole genome shotgun (WGS) entry which is preliminary data.</text>
</comment>
<protein>
    <recommendedName>
        <fullName evidence="4">Caspase family protein</fullName>
    </recommendedName>
</protein>
<feature type="region of interest" description="Disordered" evidence="1">
    <location>
        <begin position="398"/>
        <end position="442"/>
    </location>
</feature>
<feature type="compositionally biased region" description="Low complexity" evidence="1">
    <location>
        <begin position="414"/>
        <end position="439"/>
    </location>
</feature>
<dbReference type="SUPFAM" id="SSF52540">
    <property type="entry name" value="P-loop containing nucleoside triphosphate hydrolases"/>
    <property type="match status" value="1"/>
</dbReference>
<proteinExistence type="predicted"/>